<dbReference type="SUPFAM" id="SSF48239">
    <property type="entry name" value="Terpenoid cyclases/Protein prenyltransferases"/>
    <property type="match status" value="1"/>
</dbReference>
<evidence type="ECO:0000256" key="1">
    <source>
        <dbReference type="ARBA" id="ARBA00022737"/>
    </source>
</evidence>
<accession>A0A0F9JIP1</accession>
<evidence type="ECO:0000259" key="2">
    <source>
        <dbReference type="Pfam" id="PF00432"/>
    </source>
</evidence>
<dbReference type="EMBL" id="LAZR01009941">
    <property type="protein sequence ID" value="KKM69729.1"/>
    <property type="molecule type" value="Genomic_DNA"/>
</dbReference>
<gene>
    <name evidence="3" type="ORF">LCGC14_1447840</name>
</gene>
<dbReference type="AlphaFoldDB" id="A0A0F9JIP1"/>
<feature type="non-terminal residue" evidence="3">
    <location>
        <position position="1214"/>
    </location>
</feature>
<reference evidence="3" key="1">
    <citation type="journal article" date="2015" name="Nature">
        <title>Complex archaea that bridge the gap between prokaryotes and eukaryotes.</title>
        <authorList>
            <person name="Spang A."/>
            <person name="Saw J.H."/>
            <person name="Jorgensen S.L."/>
            <person name="Zaremba-Niedzwiedzka K."/>
            <person name="Martijn J."/>
            <person name="Lind A.E."/>
            <person name="van Eijk R."/>
            <person name="Schleper C."/>
            <person name="Guy L."/>
            <person name="Ettema T.J."/>
        </authorList>
    </citation>
    <scope>NUCLEOTIDE SEQUENCE</scope>
</reference>
<name>A0A0F9JIP1_9ZZZZ</name>
<organism evidence="3">
    <name type="scientific">marine sediment metagenome</name>
    <dbReference type="NCBI Taxonomy" id="412755"/>
    <lineage>
        <taxon>unclassified sequences</taxon>
        <taxon>metagenomes</taxon>
        <taxon>ecological metagenomes</taxon>
    </lineage>
</organism>
<dbReference type="Gene3D" id="1.50.10.20">
    <property type="match status" value="2"/>
</dbReference>
<sequence length="1214" mass="137755">MTFRNRNIARFCGFFFILLTLSIFIQASNSKIIPNQNSGLSEIPFPLESIPNPSAINNFDSVEEILDSILNDYSSSGYYPQIYRPSLQATYYALYILDAIGRIATIDHSKVLGFIMSHYDSNSKIFMDDYSRRYLDIDPSKTYYPYTSLLEVNSYAILSLEILNRLDLINVQDFINFIWSCYNPTTSGFAGQSYDVGLPNHFKLSTMDNTYYAISTLDILMPNWNGYQPEISALIQYIVSLQSTNTFFWYYGGFDNDADVTLDTLSMFEPNLLSAYYSIKSLDMFGSVSSINLDTFYQYLNGLYDGGSSSFQMSHFLLVPNLGNIVGTSLGLSLSDLTSYSGINRNIAIGFLLAYRNSKGIWNYSTDYLYSELIDTFQVVRGLSESDAISQLDGAEKDVISDAIHGFLMNDGFSLLSEDLPTINSLYSLIYTFDKYERLAELNIQYLYSLIEQSSYYYSIVDSEGFLTGVTHDDSYLGYRSFPIEYYYSGNNIYLQEVERSLVSHKNMYMALASLNMTSKLGDFENAHNLNPYISNIIDSQFLDGGYSNYGGLLPFLTVTLGSLDYQNDKIFIEYSYYAIKTLEILVEYLGLGNITGLSFDQNALSTYIHNHIVEDSSNLYFSPEYTTLPEVLMENTYHAIYILKSMGLFDLDEVKIMNFVSNNINYSNIKNVYFAYRISKLLDLAVPLDYNLVNALVGTIYLEEMSGYFLTTDKKRIDQEVLVWVADMVKNDLEFTEISIDLLSLSDCEFLSTGQNITFLINSTYGGAYELQIDGIVANSSDFIAGKNTFVHYLDNYTDVIGERFININATAIGGKEGTLDTSYFVYSDSETMVEILDLDNYEFLSVGNNIRFILGSDFPDWYNFTIDGIEVSSGSYSDDEMFIISIDGYDMGDHPVYIWASGLDGKEGFVSAIFSVFSTSETNIQINSISNYVFGSTGNYVKFKINSDYPEWYNVSINGMLIQEGPYISDEEISCLIDGYSTEVYTLSIWANSTDKKETIQTVQFSVFSESFINIDILSVDNYEFRTTGNIISFLLNCSFPDIYQFAIDGIFISSDVYNHSGEVFNFSIDNYFIGEHNISIWANSTDRKEAMSETSFTVYSLSNTVVNIEEFTDYEFQTDEVYVQFNISSLYPDYYKVIIDGEEVSMSDYENGVHYYYGIDGYEVGLHTLLIWAIGEDGKTGTASMQFNVYSNIITVIHVNEIPSYEFMSTG</sequence>
<evidence type="ECO:0000313" key="3">
    <source>
        <dbReference type="EMBL" id="KKM69729.1"/>
    </source>
</evidence>
<keyword evidence="1" id="KW-0677">Repeat</keyword>
<comment type="caution">
    <text evidence="3">The sequence shown here is derived from an EMBL/GenBank/DDBJ whole genome shotgun (WGS) entry which is preliminary data.</text>
</comment>
<dbReference type="Pfam" id="PF00432">
    <property type="entry name" value="Prenyltrans"/>
    <property type="match status" value="1"/>
</dbReference>
<dbReference type="GO" id="GO:0003824">
    <property type="term" value="F:catalytic activity"/>
    <property type="evidence" value="ECO:0007669"/>
    <property type="project" value="InterPro"/>
</dbReference>
<dbReference type="InterPro" id="IPR001330">
    <property type="entry name" value="Prenyltrans"/>
</dbReference>
<proteinExistence type="predicted"/>
<feature type="domain" description="Prenyltransferase alpha-alpha toroid" evidence="2">
    <location>
        <begin position="130"/>
        <end position="310"/>
    </location>
</feature>
<dbReference type="InterPro" id="IPR008930">
    <property type="entry name" value="Terpenoid_cyclase/PrenylTrfase"/>
</dbReference>
<protein>
    <recommendedName>
        <fullName evidence="2">Prenyltransferase alpha-alpha toroid domain-containing protein</fullName>
    </recommendedName>
</protein>